<dbReference type="SUPFAM" id="SSF53254">
    <property type="entry name" value="Phosphoglycerate mutase-like"/>
    <property type="match status" value="1"/>
</dbReference>
<dbReference type="GO" id="GO:0005737">
    <property type="term" value="C:cytoplasm"/>
    <property type="evidence" value="ECO:0007669"/>
    <property type="project" value="TreeGrafter"/>
</dbReference>
<dbReference type="PANTHER" id="PTHR48100:SF54">
    <property type="entry name" value="PHOSPHATASE SPAC5H10.03-RELATED"/>
    <property type="match status" value="1"/>
</dbReference>
<name>A0A3M7GB41_HORWE</name>
<dbReference type="Gene3D" id="3.40.50.1240">
    <property type="entry name" value="Phosphoglycerate mutase-like"/>
    <property type="match status" value="1"/>
</dbReference>
<dbReference type="PANTHER" id="PTHR48100">
    <property type="entry name" value="BROAD-SPECIFICITY PHOSPHATASE YOR283W-RELATED"/>
    <property type="match status" value="1"/>
</dbReference>
<dbReference type="Pfam" id="PF00300">
    <property type="entry name" value="His_Phos_1"/>
    <property type="match status" value="1"/>
</dbReference>
<comment type="caution">
    <text evidence="1">The sequence shown here is derived from an EMBL/GenBank/DDBJ whole genome shotgun (WGS) entry which is preliminary data.</text>
</comment>
<accession>A0A3M7GB41</accession>
<sequence>MSWAFSMPPILHLVRHAEGYHNAAWHGEGIHDPFLTEHGQKQCEKLRQEFPDHDKIELLMASPMKRCIQTCRESFKPAVDRLGKILLSPLAQEASTEHMDTGSSAESIKEAFGDLVDTHRLTDVFPYWNYNVGRFSDDPGMQADRARQLRCFIMGRPEKHVVLVAHGSFNHCLTGNFDETDGTQTTRMWANAECRSYRFDESSGDQATIVELEESIKRRPELNEGMKI</sequence>
<dbReference type="Proteomes" id="UP000281468">
    <property type="component" value="Unassembled WGS sequence"/>
</dbReference>
<protein>
    <recommendedName>
        <fullName evidence="3">Phosphoglycerate mutase-like protein</fullName>
    </recommendedName>
</protein>
<gene>
    <name evidence="1" type="ORF">D0862_07846</name>
</gene>
<evidence type="ECO:0008006" key="3">
    <source>
        <dbReference type="Google" id="ProtNLM"/>
    </source>
</evidence>
<dbReference type="SMART" id="SM00855">
    <property type="entry name" value="PGAM"/>
    <property type="match status" value="1"/>
</dbReference>
<proteinExistence type="predicted"/>
<organism evidence="1 2">
    <name type="scientific">Hortaea werneckii</name>
    <name type="common">Black yeast</name>
    <name type="synonym">Cladosporium werneckii</name>
    <dbReference type="NCBI Taxonomy" id="91943"/>
    <lineage>
        <taxon>Eukaryota</taxon>
        <taxon>Fungi</taxon>
        <taxon>Dikarya</taxon>
        <taxon>Ascomycota</taxon>
        <taxon>Pezizomycotina</taxon>
        <taxon>Dothideomycetes</taxon>
        <taxon>Dothideomycetidae</taxon>
        <taxon>Mycosphaerellales</taxon>
        <taxon>Teratosphaeriaceae</taxon>
        <taxon>Hortaea</taxon>
    </lineage>
</organism>
<dbReference type="AlphaFoldDB" id="A0A3M7GB41"/>
<dbReference type="InterPro" id="IPR029033">
    <property type="entry name" value="His_PPase_superfam"/>
</dbReference>
<dbReference type="GO" id="GO:0016791">
    <property type="term" value="F:phosphatase activity"/>
    <property type="evidence" value="ECO:0007669"/>
    <property type="project" value="TreeGrafter"/>
</dbReference>
<evidence type="ECO:0000313" key="2">
    <source>
        <dbReference type="Proteomes" id="UP000281468"/>
    </source>
</evidence>
<dbReference type="VEuPathDB" id="FungiDB:BTJ68_14532"/>
<dbReference type="EMBL" id="QWIQ01000253">
    <property type="protein sequence ID" value="RMY97864.1"/>
    <property type="molecule type" value="Genomic_DNA"/>
</dbReference>
<dbReference type="CDD" id="cd07067">
    <property type="entry name" value="HP_PGM_like"/>
    <property type="match status" value="1"/>
</dbReference>
<evidence type="ECO:0000313" key="1">
    <source>
        <dbReference type="EMBL" id="RMY97864.1"/>
    </source>
</evidence>
<dbReference type="InterPro" id="IPR013078">
    <property type="entry name" value="His_Pase_superF_clade-1"/>
</dbReference>
<reference evidence="1 2" key="1">
    <citation type="journal article" date="2018" name="BMC Genomics">
        <title>Genomic evidence for intraspecific hybridization in a clonal and extremely halotolerant yeast.</title>
        <authorList>
            <person name="Gostincar C."/>
            <person name="Stajich J.E."/>
            <person name="Zupancic J."/>
            <person name="Zalar P."/>
            <person name="Gunde-Cimerman N."/>
        </authorList>
    </citation>
    <scope>NUCLEOTIDE SEQUENCE [LARGE SCALE GENOMIC DNA]</scope>
    <source>
        <strain evidence="1 2">EXF-171</strain>
    </source>
</reference>
<dbReference type="InterPro" id="IPR050275">
    <property type="entry name" value="PGM_Phosphatase"/>
</dbReference>